<dbReference type="Proteomes" id="UP001221142">
    <property type="component" value="Unassembled WGS sequence"/>
</dbReference>
<accession>A0AAD7BHH4</accession>
<comment type="caution">
    <text evidence="1">The sequence shown here is derived from an EMBL/GenBank/DDBJ whole genome shotgun (WGS) entry which is preliminary data.</text>
</comment>
<name>A0AAD7BHH4_9AGAR</name>
<evidence type="ECO:0000313" key="1">
    <source>
        <dbReference type="EMBL" id="KAJ7621265.1"/>
    </source>
</evidence>
<proteinExistence type="predicted"/>
<dbReference type="AlphaFoldDB" id="A0AAD7BHH4"/>
<sequence length="309" mass="34186">MSLSGLIICENVFEDPNAAQNFPATLSIVQQTMTALKESLAAHCTYASVLNSVGVLRRKYRMWSPEDTRTLLQNDPTIVLVRGLKAPGVGWLWGCVALQDADRAKYGEGICLNGDIALAMESDTTDPFLRDVCRTMFSVTVIRGMMHLLNHHAFPDKRLEPTPFAFGHGNLGLELEDLLLDGHIAITWTSQPDIGDLSAVERVTVVQRPINNEYKEVQLLGHHLTEYLESIANGQFLSVASFEDAQPVKPPKLPMVRDRGWVLRRSTGILLEPGQVSNGAGCGRLFTYEDQQAVIAREAARAAEEEWDS</sequence>
<protein>
    <submittedName>
        <fullName evidence="1">Uncharacterized protein</fullName>
    </submittedName>
</protein>
<organism evidence="1 2">
    <name type="scientific">Roridomyces roridus</name>
    <dbReference type="NCBI Taxonomy" id="1738132"/>
    <lineage>
        <taxon>Eukaryota</taxon>
        <taxon>Fungi</taxon>
        <taxon>Dikarya</taxon>
        <taxon>Basidiomycota</taxon>
        <taxon>Agaricomycotina</taxon>
        <taxon>Agaricomycetes</taxon>
        <taxon>Agaricomycetidae</taxon>
        <taxon>Agaricales</taxon>
        <taxon>Marasmiineae</taxon>
        <taxon>Mycenaceae</taxon>
        <taxon>Roridomyces</taxon>
    </lineage>
</organism>
<reference evidence="1" key="1">
    <citation type="submission" date="2023-03" db="EMBL/GenBank/DDBJ databases">
        <title>Massive genome expansion in bonnet fungi (Mycena s.s.) driven by repeated elements and novel gene families across ecological guilds.</title>
        <authorList>
            <consortium name="Lawrence Berkeley National Laboratory"/>
            <person name="Harder C.B."/>
            <person name="Miyauchi S."/>
            <person name="Viragh M."/>
            <person name="Kuo A."/>
            <person name="Thoen E."/>
            <person name="Andreopoulos B."/>
            <person name="Lu D."/>
            <person name="Skrede I."/>
            <person name="Drula E."/>
            <person name="Henrissat B."/>
            <person name="Morin E."/>
            <person name="Kohler A."/>
            <person name="Barry K."/>
            <person name="LaButti K."/>
            <person name="Morin E."/>
            <person name="Salamov A."/>
            <person name="Lipzen A."/>
            <person name="Mereny Z."/>
            <person name="Hegedus B."/>
            <person name="Baldrian P."/>
            <person name="Stursova M."/>
            <person name="Weitz H."/>
            <person name="Taylor A."/>
            <person name="Grigoriev I.V."/>
            <person name="Nagy L.G."/>
            <person name="Martin F."/>
            <person name="Kauserud H."/>
        </authorList>
    </citation>
    <scope>NUCLEOTIDE SEQUENCE</scope>
    <source>
        <strain evidence="1">9284</strain>
    </source>
</reference>
<gene>
    <name evidence="1" type="ORF">FB45DRAFT_138692</name>
</gene>
<dbReference type="EMBL" id="JARKIF010000016">
    <property type="protein sequence ID" value="KAJ7621265.1"/>
    <property type="molecule type" value="Genomic_DNA"/>
</dbReference>
<evidence type="ECO:0000313" key="2">
    <source>
        <dbReference type="Proteomes" id="UP001221142"/>
    </source>
</evidence>
<keyword evidence="2" id="KW-1185">Reference proteome</keyword>